<dbReference type="GO" id="GO:0016491">
    <property type="term" value="F:oxidoreductase activity"/>
    <property type="evidence" value="ECO:0007669"/>
    <property type="project" value="UniProtKB-KW"/>
</dbReference>
<dbReference type="Proteomes" id="UP000708208">
    <property type="component" value="Unassembled WGS sequence"/>
</dbReference>
<comment type="similarity">
    <text evidence="1">Belongs to the iron/ascorbate-dependent oxidoreductase family.</text>
</comment>
<dbReference type="Pfam" id="PF03171">
    <property type="entry name" value="2OG-FeII_Oxy"/>
    <property type="match status" value="1"/>
</dbReference>
<evidence type="ECO:0000313" key="3">
    <source>
        <dbReference type="EMBL" id="CAG7723498.1"/>
    </source>
</evidence>
<dbReference type="PANTHER" id="PTHR47990">
    <property type="entry name" value="2-OXOGLUTARATE (2OG) AND FE(II)-DEPENDENT OXYGENASE SUPERFAMILY PROTEIN-RELATED"/>
    <property type="match status" value="1"/>
</dbReference>
<comment type="caution">
    <text evidence="3">The sequence shown here is derived from an EMBL/GenBank/DDBJ whole genome shotgun (WGS) entry which is preliminary data.</text>
</comment>
<protein>
    <recommendedName>
        <fullName evidence="2">Fe2OG dioxygenase domain-containing protein</fullName>
    </recommendedName>
</protein>
<keyword evidence="1" id="KW-0560">Oxidoreductase</keyword>
<feature type="domain" description="Fe2OG dioxygenase" evidence="2">
    <location>
        <begin position="174"/>
        <end position="283"/>
    </location>
</feature>
<dbReference type="Pfam" id="PF14226">
    <property type="entry name" value="DIOX_N"/>
    <property type="match status" value="1"/>
</dbReference>
<evidence type="ECO:0000259" key="2">
    <source>
        <dbReference type="PROSITE" id="PS51471"/>
    </source>
</evidence>
<sequence>MDTIPVIDFGLIGTSDKKTSDTEEQWKILSENVFNALSRIGFMYIIKHGIPQSKIDHAFAESEGFFQQPDVIKEKYLIDMSKNYRGYTRPGQQILSHTSFHEFRECFSIEEPDEAYTVEETPGLISSIEDLRKHCRLPVRQLLRLIAMALKLDDEDYFVNNYNGGRLHQDPGLNSSMVRTHYYPPIPEEIQIPANSVRCSEHTDFGILTFLFQDAMGGLEVKALAGNWIKANPIRGAILVNTGDIMELWTGGLFPATPHRVLIPEEEIQKRTKRQSITYFVNPDSETLVSPLSSKLCHGSGRSFESVIFRDHYQKRLEASYKY</sequence>
<accession>A0A8J2NYC4</accession>
<organism evidence="3 4">
    <name type="scientific">Allacma fusca</name>
    <dbReference type="NCBI Taxonomy" id="39272"/>
    <lineage>
        <taxon>Eukaryota</taxon>
        <taxon>Metazoa</taxon>
        <taxon>Ecdysozoa</taxon>
        <taxon>Arthropoda</taxon>
        <taxon>Hexapoda</taxon>
        <taxon>Collembola</taxon>
        <taxon>Symphypleona</taxon>
        <taxon>Sminthuridae</taxon>
        <taxon>Allacma</taxon>
    </lineage>
</organism>
<keyword evidence="4" id="KW-1185">Reference proteome</keyword>
<dbReference type="InterPro" id="IPR026992">
    <property type="entry name" value="DIOX_N"/>
</dbReference>
<dbReference type="EMBL" id="CAJVCH010099724">
    <property type="protein sequence ID" value="CAG7723498.1"/>
    <property type="molecule type" value="Genomic_DNA"/>
</dbReference>
<dbReference type="AlphaFoldDB" id="A0A8J2NYC4"/>
<dbReference type="InterPro" id="IPR005123">
    <property type="entry name" value="Oxoglu/Fe-dep_dioxygenase_dom"/>
</dbReference>
<keyword evidence="1" id="KW-0408">Iron</keyword>
<reference evidence="3" key="1">
    <citation type="submission" date="2021-06" db="EMBL/GenBank/DDBJ databases">
        <authorList>
            <person name="Hodson N. C."/>
            <person name="Mongue J. A."/>
            <person name="Jaron S. K."/>
        </authorList>
    </citation>
    <scope>NUCLEOTIDE SEQUENCE</scope>
</reference>
<dbReference type="InterPro" id="IPR050231">
    <property type="entry name" value="Iron_ascorbate_oxido_reductase"/>
</dbReference>
<proteinExistence type="inferred from homology"/>
<dbReference type="InterPro" id="IPR044861">
    <property type="entry name" value="IPNS-like_FE2OG_OXY"/>
</dbReference>
<dbReference type="OrthoDB" id="288590at2759"/>
<dbReference type="PROSITE" id="PS51471">
    <property type="entry name" value="FE2OG_OXY"/>
    <property type="match status" value="1"/>
</dbReference>
<name>A0A8J2NYC4_9HEXA</name>
<evidence type="ECO:0000313" key="4">
    <source>
        <dbReference type="Proteomes" id="UP000708208"/>
    </source>
</evidence>
<gene>
    <name evidence="3" type="ORF">AFUS01_LOCUS12584</name>
</gene>
<dbReference type="GO" id="GO:0046872">
    <property type="term" value="F:metal ion binding"/>
    <property type="evidence" value="ECO:0007669"/>
    <property type="project" value="UniProtKB-KW"/>
</dbReference>
<dbReference type="FunFam" id="2.60.120.330:FF:000038">
    <property type="entry name" value="Si:dkey-10o6.2"/>
    <property type="match status" value="1"/>
</dbReference>
<keyword evidence="1" id="KW-0479">Metal-binding</keyword>
<evidence type="ECO:0000256" key="1">
    <source>
        <dbReference type="RuleBase" id="RU003682"/>
    </source>
</evidence>